<name>A0A0D3J3B5_EMIH1</name>
<comment type="function">
    <text evidence="1">PPIases accelerate the folding of proteins. It catalyzes the cis-trans isomerization of proline imidic peptide bonds in oligopeptides.</text>
</comment>
<proteinExistence type="inferred from homology"/>
<dbReference type="GO" id="GO:0006457">
    <property type="term" value="P:protein folding"/>
    <property type="evidence" value="ECO:0007669"/>
    <property type="project" value="TreeGrafter"/>
</dbReference>
<dbReference type="InterPro" id="IPR029000">
    <property type="entry name" value="Cyclophilin-like_dom_sf"/>
</dbReference>
<comment type="similarity">
    <text evidence="1">Belongs to the cyclophilin-type PPIase family.</text>
</comment>
<comment type="catalytic activity">
    <reaction evidence="1">
        <text>[protein]-peptidylproline (omega=180) = [protein]-peptidylproline (omega=0)</text>
        <dbReference type="Rhea" id="RHEA:16237"/>
        <dbReference type="Rhea" id="RHEA-COMP:10747"/>
        <dbReference type="Rhea" id="RHEA-COMP:10748"/>
        <dbReference type="ChEBI" id="CHEBI:83833"/>
        <dbReference type="ChEBI" id="CHEBI:83834"/>
        <dbReference type="EC" id="5.2.1.8"/>
    </reaction>
</comment>
<dbReference type="STRING" id="2903.R1DU62"/>
<dbReference type="KEGG" id="ehx:EMIHUDRAFT_447906"/>
<dbReference type="GO" id="GO:0003755">
    <property type="term" value="F:peptidyl-prolyl cis-trans isomerase activity"/>
    <property type="evidence" value="ECO:0007669"/>
    <property type="project" value="UniProtKB-UniRule"/>
</dbReference>
<keyword evidence="1" id="KW-0413">Isomerase</keyword>
<dbReference type="PROSITE" id="PS50072">
    <property type="entry name" value="CSA_PPIASE_2"/>
    <property type="match status" value="1"/>
</dbReference>
<dbReference type="AlphaFoldDB" id="A0A0D3J3B5"/>
<dbReference type="EC" id="5.2.1.8" evidence="1"/>
<evidence type="ECO:0000259" key="2">
    <source>
        <dbReference type="PROSITE" id="PS50072"/>
    </source>
</evidence>
<dbReference type="PANTHER" id="PTHR11071:SF561">
    <property type="entry name" value="PEPTIDYL-PROLYL CIS-TRANS ISOMERASE D-RELATED"/>
    <property type="match status" value="1"/>
</dbReference>
<dbReference type="Gene3D" id="2.40.100.10">
    <property type="entry name" value="Cyclophilin-like"/>
    <property type="match status" value="1"/>
</dbReference>
<evidence type="ECO:0000256" key="1">
    <source>
        <dbReference type="RuleBase" id="RU363019"/>
    </source>
</evidence>
<evidence type="ECO:0000313" key="3">
    <source>
        <dbReference type="EnsemblProtists" id="EOD18000"/>
    </source>
</evidence>
<dbReference type="eggNOG" id="KOG0880">
    <property type="taxonomic scope" value="Eukaryota"/>
</dbReference>
<dbReference type="Proteomes" id="UP000013827">
    <property type="component" value="Unassembled WGS sequence"/>
</dbReference>
<dbReference type="EnsemblProtists" id="EOD18000">
    <property type="protein sequence ID" value="EOD18000"/>
    <property type="gene ID" value="EMIHUDRAFT_447906"/>
</dbReference>
<protein>
    <recommendedName>
        <fullName evidence="1">Peptidyl-prolyl cis-trans isomerase</fullName>
        <shortName evidence="1">PPIase</shortName>
        <ecNumber evidence="1">5.2.1.8</ecNumber>
    </recommendedName>
</protein>
<dbReference type="RefSeq" id="XP_005770429.1">
    <property type="nucleotide sequence ID" value="XM_005770372.1"/>
</dbReference>
<dbReference type="InterPro" id="IPR002130">
    <property type="entry name" value="Cyclophilin-type_PPIase_dom"/>
</dbReference>
<dbReference type="Pfam" id="PF00160">
    <property type="entry name" value="Pro_isomerase"/>
    <property type="match status" value="1"/>
</dbReference>
<dbReference type="GO" id="GO:0016018">
    <property type="term" value="F:cyclosporin A binding"/>
    <property type="evidence" value="ECO:0007669"/>
    <property type="project" value="TreeGrafter"/>
</dbReference>
<reference evidence="4" key="1">
    <citation type="journal article" date="2013" name="Nature">
        <title>Pan genome of the phytoplankton Emiliania underpins its global distribution.</title>
        <authorList>
            <person name="Read B.A."/>
            <person name="Kegel J."/>
            <person name="Klute M.J."/>
            <person name="Kuo A."/>
            <person name="Lefebvre S.C."/>
            <person name="Maumus F."/>
            <person name="Mayer C."/>
            <person name="Miller J."/>
            <person name="Monier A."/>
            <person name="Salamov A."/>
            <person name="Young J."/>
            <person name="Aguilar M."/>
            <person name="Claverie J.M."/>
            <person name="Frickenhaus S."/>
            <person name="Gonzalez K."/>
            <person name="Herman E.K."/>
            <person name="Lin Y.C."/>
            <person name="Napier J."/>
            <person name="Ogata H."/>
            <person name="Sarno A.F."/>
            <person name="Shmutz J."/>
            <person name="Schroeder D."/>
            <person name="de Vargas C."/>
            <person name="Verret F."/>
            <person name="von Dassow P."/>
            <person name="Valentin K."/>
            <person name="Van de Peer Y."/>
            <person name="Wheeler G."/>
            <person name="Dacks J.B."/>
            <person name="Delwiche C.F."/>
            <person name="Dyhrman S.T."/>
            <person name="Glockner G."/>
            <person name="John U."/>
            <person name="Richards T."/>
            <person name="Worden A.Z."/>
            <person name="Zhang X."/>
            <person name="Grigoriev I.V."/>
            <person name="Allen A.E."/>
            <person name="Bidle K."/>
            <person name="Borodovsky M."/>
            <person name="Bowler C."/>
            <person name="Brownlee C."/>
            <person name="Cock J.M."/>
            <person name="Elias M."/>
            <person name="Gladyshev V.N."/>
            <person name="Groth M."/>
            <person name="Guda C."/>
            <person name="Hadaegh A."/>
            <person name="Iglesias-Rodriguez M.D."/>
            <person name="Jenkins J."/>
            <person name="Jones B.M."/>
            <person name="Lawson T."/>
            <person name="Leese F."/>
            <person name="Lindquist E."/>
            <person name="Lobanov A."/>
            <person name="Lomsadze A."/>
            <person name="Malik S.B."/>
            <person name="Marsh M.E."/>
            <person name="Mackinder L."/>
            <person name="Mock T."/>
            <person name="Mueller-Roeber B."/>
            <person name="Pagarete A."/>
            <person name="Parker M."/>
            <person name="Probert I."/>
            <person name="Quesneville H."/>
            <person name="Raines C."/>
            <person name="Rensing S.A."/>
            <person name="Riano-Pachon D.M."/>
            <person name="Richier S."/>
            <person name="Rokitta S."/>
            <person name="Shiraiwa Y."/>
            <person name="Soanes D.M."/>
            <person name="van der Giezen M."/>
            <person name="Wahlund T.M."/>
            <person name="Williams B."/>
            <person name="Wilson W."/>
            <person name="Wolfe G."/>
            <person name="Wurch L.L."/>
        </authorList>
    </citation>
    <scope>NUCLEOTIDE SEQUENCE</scope>
</reference>
<dbReference type="SUPFAM" id="SSF50891">
    <property type="entry name" value="Cyclophilin-like"/>
    <property type="match status" value="1"/>
</dbReference>
<dbReference type="HOGENOM" id="CLU_012062_12_2_1"/>
<dbReference type="GO" id="GO:0005737">
    <property type="term" value="C:cytoplasm"/>
    <property type="evidence" value="ECO:0007669"/>
    <property type="project" value="TreeGrafter"/>
</dbReference>
<organism evidence="3 4">
    <name type="scientific">Emiliania huxleyi (strain CCMP1516)</name>
    <dbReference type="NCBI Taxonomy" id="280463"/>
    <lineage>
        <taxon>Eukaryota</taxon>
        <taxon>Haptista</taxon>
        <taxon>Haptophyta</taxon>
        <taxon>Prymnesiophyceae</taxon>
        <taxon>Isochrysidales</taxon>
        <taxon>Noelaerhabdaceae</taxon>
        <taxon>Emiliania</taxon>
    </lineage>
</organism>
<reference evidence="3" key="2">
    <citation type="submission" date="2024-10" db="UniProtKB">
        <authorList>
            <consortium name="EnsemblProtists"/>
        </authorList>
    </citation>
    <scope>IDENTIFICATION</scope>
</reference>
<evidence type="ECO:0000313" key="4">
    <source>
        <dbReference type="Proteomes" id="UP000013827"/>
    </source>
</evidence>
<dbReference type="PANTHER" id="PTHR11071">
    <property type="entry name" value="PEPTIDYL-PROLYL CIS-TRANS ISOMERASE"/>
    <property type="match status" value="1"/>
</dbReference>
<dbReference type="PRINTS" id="PR00153">
    <property type="entry name" value="CSAPPISMRASE"/>
</dbReference>
<accession>A0A0D3J3B5</accession>
<feature type="domain" description="PPIase cyclophilin-type" evidence="2">
    <location>
        <begin position="75"/>
        <end position="223"/>
    </location>
</feature>
<keyword evidence="1" id="KW-0697">Rotamase</keyword>
<dbReference type="PaxDb" id="2903-EOD18000"/>
<keyword evidence="4" id="KW-1185">Reference proteome</keyword>
<sequence>MQRLSVVLHTAVAWQTVNELACGESGIVHATDGSTRGGASVVGKVGPDGQIVLDEERRPTIDVLASPPAVTSRCFLDVSIGGRPAGKIVIELWGEVAPRAVENFRALCTGEKGYGYAGSSFYTVLSGLTVQGGQITGGPYSGSGPSYAGPTFAHDNYAIRHNTAGLVSMVNSGKGGGSGQSDSRFLIQLVVRKLEAVPVSGTKNRPLEPCSIDAAGELPRAAS</sequence>
<dbReference type="GeneID" id="19046001"/>